<evidence type="ECO:0000256" key="3">
    <source>
        <dbReference type="ARBA" id="ARBA00004868"/>
    </source>
</evidence>
<comment type="pathway">
    <text evidence="3 11">Cofactor biosynthesis; thiamine diphosphate biosynthesis; 4-methyl-5-(2-phosphoethyl)-thiazole from 5-(2-hydroxyethyl)-4-methylthiazole: step 1/1.</text>
</comment>
<dbReference type="GO" id="GO:0000287">
    <property type="term" value="F:magnesium ion binding"/>
    <property type="evidence" value="ECO:0007669"/>
    <property type="project" value="UniProtKB-UniRule"/>
</dbReference>
<comment type="caution">
    <text evidence="12">The sequence shown here is derived from an EMBL/GenBank/DDBJ whole genome shotgun (WGS) entry which is preliminary data.</text>
</comment>
<evidence type="ECO:0000256" key="7">
    <source>
        <dbReference type="ARBA" id="ARBA00022777"/>
    </source>
</evidence>
<dbReference type="Gene3D" id="3.40.1190.20">
    <property type="match status" value="1"/>
</dbReference>
<proteinExistence type="inferred from homology"/>
<evidence type="ECO:0000256" key="10">
    <source>
        <dbReference type="ARBA" id="ARBA00022977"/>
    </source>
</evidence>
<keyword evidence="9 11" id="KW-0460">Magnesium</keyword>
<evidence type="ECO:0000256" key="11">
    <source>
        <dbReference type="HAMAP-Rule" id="MF_00228"/>
    </source>
</evidence>
<dbReference type="RefSeq" id="WP_250828680.1">
    <property type="nucleotide sequence ID" value="NZ_JAMOIL010000036.1"/>
</dbReference>
<comment type="catalytic activity">
    <reaction evidence="1 11">
        <text>5-(2-hydroxyethyl)-4-methylthiazole + ATP = 4-methyl-5-(2-phosphooxyethyl)-thiazole + ADP + H(+)</text>
        <dbReference type="Rhea" id="RHEA:24212"/>
        <dbReference type="ChEBI" id="CHEBI:15378"/>
        <dbReference type="ChEBI" id="CHEBI:17957"/>
        <dbReference type="ChEBI" id="CHEBI:30616"/>
        <dbReference type="ChEBI" id="CHEBI:58296"/>
        <dbReference type="ChEBI" id="CHEBI:456216"/>
        <dbReference type="EC" id="2.7.1.50"/>
    </reaction>
</comment>
<dbReference type="Pfam" id="PF02110">
    <property type="entry name" value="HK"/>
    <property type="match status" value="1"/>
</dbReference>
<evidence type="ECO:0000256" key="4">
    <source>
        <dbReference type="ARBA" id="ARBA00022679"/>
    </source>
</evidence>
<organism evidence="12 13">
    <name type="scientific">Nocardioides bruguierae</name>
    <dbReference type="NCBI Taxonomy" id="2945102"/>
    <lineage>
        <taxon>Bacteria</taxon>
        <taxon>Bacillati</taxon>
        <taxon>Actinomycetota</taxon>
        <taxon>Actinomycetes</taxon>
        <taxon>Propionibacteriales</taxon>
        <taxon>Nocardioidaceae</taxon>
        <taxon>Nocardioides</taxon>
    </lineage>
</organism>
<accession>A0A9X2DAP3</accession>
<evidence type="ECO:0000256" key="6">
    <source>
        <dbReference type="ARBA" id="ARBA00022741"/>
    </source>
</evidence>
<dbReference type="EC" id="2.7.1.50" evidence="11"/>
<keyword evidence="4 11" id="KW-0808">Transferase</keyword>
<reference evidence="12" key="1">
    <citation type="submission" date="2022-05" db="EMBL/GenBank/DDBJ databases">
        <authorList>
            <person name="Tuo L."/>
        </authorList>
    </citation>
    <scope>NUCLEOTIDE SEQUENCE</scope>
    <source>
        <strain evidence="12">BSK12Z-4</strain>
    </source>
</reference>
<dbReference type="GO" id="GO:0009228">
    <property type="term" value="P:thiamine biosynthetic process"/>
    <property type="evidence" value="ECO:0007669"/>
    <property type="project" value="UniProtKB-KW"/>
</dbReference>
<dbReference type="PIRSF" id="PIRSF000513">
    <property type="entry name" value="Thz_kinase"/>
    <property type="match status" value="1"/>
</dbReference>
<keyword evidence="7 11" id="KW-0418">Kinase</keyword>
<evidence type="ECO:0000256" key="9">
    <source>
        <dbReference type="ARBA" id="ARBA00022842"/>
    </source>
</evidence>
<feature type="binding site" evidence="11">
    <location>
        <position position="200"/>
    </location>
    <ligand>
        <name>substrate</name>
    </ligand>
</feature>
<dbReference type="HAMAP" id="MF_00228">
    <property type="entry name" value="Thz_kinase"/>
    <property type="match status" value="1"/>
</dbReference>
<dbReference type="Proteomes" id="UP001139485">
    <property type="component" value="Unassembled WGS sequence"/>
</dbReference>
<keyword evidence="8 11" id="KW-0067">ATP-binding</keyword>
<dbReference type="GO" id="GO:0005524">
    <property type="term" value="F:ATP binding"/>
    <property type="evidence" value="ECO:0007669"/>
    <property type="project" value="UniProtKB-UniRule"/>
</dbReference>
<keyword evidence="5 11" id="KW-0479">Metal-binding</keyword>
<dbReference type="PRINTS" id="PR01099">
    <property type="entry name" value="HYETHTZKNASE"/>
</dbReference>
<keyword evidence="13" id="KW-1185">Reference proteome</keyword>
<sequence>MEPLTLADATVAANAAAVREQGPFVYGLTNFVAAPLSANALLAIGAGPAFGAAPGWPSAFAAGASAMVINGAALTSAATPDDLTTAAAAATAAGTPWVLDPVAVGAGAPAYDEVMAAVLAAGPSIVRGNASEVVALAGGDGGGSGVDSTMDSSDVVDLVADLARRLGTVVAVSGATDYISDGTRTVAVPGGSAYMPQVTGTGCSLGAVCAAFAAVTNPFDAAVAAHAVYAEAGARAEKVASGSGSFAVAFVDALNNL</sequence>
<feature type="binding site" evidence="11">
    <location>
        <position position="127"/>
    </location>
    <ligand>
        <name>ATP</name>
        <dbReference type="ChEBI" id="CHEBI:30616"/>
    </ligand>
</feature>
<feature type="binding site" evidence="11">
    <location>
        <position position="173"/>
    </location>
    <ligand>
        <name>ATP</name>
        <dbReference type="ChEBI" id="CHEBI:30616"/>
    </ligand>
</feature>
<comment type="cofactor">
    <cofactor evidence="2 11">
        <name>Mg(2+)</name>
        <dbReference type="ChEBI" id="CHEBI:18420"/>
    </cofactor>
</comment>
<evidence type="ECO:0000256" key="5">
    <source>
        <dbReference type="ARBA" id="ARBA00022723"/>
    </source>
</evidence>
<dbReference type="AlphaFoldDB" id="A0A9X2DAP3"/>
<keyword evidence="10 11" id="KW-0784">Thiamine biosynthesis</keyword>
<evidence type="ECO:0000256" key="2">
    <source>
        <dbReference type="ARBA" id="ARBA00001946"/>
    </source>
</evidence>
<dbReference type="GO" id="GO:0009229">
    <property type="term" value="P:thiamine diphosphate biosynthetic process"/>
    <property type="evidence" value="ECO:0007669"/>
    <property type="project" value="UniProtKB-UniRule"/>
</dbReference>
<dbReference type="InterPro" id="IPR000417">
    <property type="entry name" value="Hyethyz_kinase"/>
</dbReference>
<evidence type="ECO:0000313" key="13">
    <source>
        <dbReference type="Proteomes" id="UP001139485"/>
    </source>
</evidence>
<name>A0A9X2DAP3_9ACTN</name>
<keyword evidence="6 11" id="KW-0547">Nucleotide-binding</keyword>
<comment type="function">
    <text evidence="11">Catalyzes the phosphorylation of the hydroxyl group of 4-methyl-5-beta-hydroxyethylthiazole (THZ).</text>
</comment>
<evidence type="ECO:0000313" key="12">
    <source>
        <dbReference type="EMBL" id="MCM0622470.1"/>
    </source>
</evidence>
<comment type="similarity">
    <text evidence="11">Belongs to the Thz kinase family.</text>
</comment>
<dbReference type="InterPro" id="IPR029056">
    <property type="entry name" value="Ribokinase-like"/>
</dbReference>
<dbReference type="GO" id="GO:0004417">
    <property type="term" value="F:hydroxyethylthiazole kinase activity"/>
    <property type="evidence" value="ECO:0007669"/>
    <property type="project" value="UniProtKB-UniRule"/>
</dbReference>
<comment type="caution">
    <text evidence="11">Lacks conserved residue(s) required for the propagation of feature annotation.</text>
</comment>
<protein>
    <recommendedName>
        <fullName evidence="11">Hydroxyethylthiazole kinase</fullName>
        <ecNumber evidence="11">2.7.1.50</ecNumber>
    </recommendedName>
    <alternativeName>
        <fullName evidence="11">4-methyl-5-beta-hydroxyethylthiazole kinase</fullName>
        <shortName evidence="11">TH kinase</shortName>
        <shortName evidence="11">Thz kinase</shortName>
    </alternativeName>
</protein>
<evidence type="ECO:0000256" key="8">
    <source>
        <dbReference type="ARBA" id="ARBA00022840"/>
    </source>
</evidence>
<gene>
    <name evidence="11" type="primary">thiM</name>
    <name evidence="12" type="ORF">M8330_19450</name>
</gene>
<evidence type="ECO:0000256" key="1">
    <source>
        <dbReference type="ARBA" id="ARBA00001771"/>
    </source>
</evidence>
<dbReference type="EMBL" id="JAMOIL010000036">
    <property type="protein sequence ID" value="MCM0622470.1"/>
    <property type="molecule type" value="Genomic_DNA"/>
</dbReference>
<dbReference type="SUPFAM" id="SSF53613">
    <property type="entry name" value="Ribokinase-like"/>
    <property type="match status" value="1"/>
</dbReference>